<evidence type="ECO:0000313" key="2">
    <source>
        <dbReference type="Proteomes" id="UP000831796"/>
    </source>
</evidence>
<protein>
    <submittedName>
        <fullName evidence="1">Gliding motility-associated C-terminal domain-containing protein</fullName>
    </submittedName>
</protein>
<sequence length="429" mass="45392">MNTGQWLQALSAGGPGADGVTDIVSLANGDLAVAGTLQAPISLGKLPAISGLTVPRAFVARLDLTRAQWHWVQQVQSDSLAQGQCLIKLPSGDLAVSGSYMGTARLDALTLPRGLGRYSSFVGRLRPDDGQWQWAASGGGTGRPLGHGGLAAMPNGDVVIMNNYAGRSRFGTLPEVNSTSKNPDIFVGQLSGKDGQWQWLTTAGGNGNGRDYEFAGDDFAGGIHALDSRHLLVTGTFSNAAYLGFNLGPLATKIYDGFVARITLPAACPDAVVEAPAPVRIVVDSTVCGPERTLRVVGAEPGSSFGWNTGATGPVLTVTTPGVYTVQISTLAGCRYQTRYTQTAADLARPTSLPNVITPNADGINDRWVVRALPAETRLRIFNRWGRLVYQTQSYTNEWAADGLAADVYYYVLENPTLCPSPRLKAGLK</sequence>
<dbReference type="RefSeq" id="WP_244678212.1">
    <property type="nucleotide sequence ID" value="NZ_CP095046.1"/>
</dbReference>
<reference evidence="1" key="1">
    <citation type="submission" date="2022-04" db="EMBL/GenBank/DDBJ databases">
        <title>Hymenobacter sp. isolated from the air.</title>
        <authorList>
            <person name="Won M."/>
            <person name="Lee C.-M."/>
            <person name="Woen H.-Y."/>
            <person name="Kwon S.-W."/>
        </authorList>
    </citation>
    <scope>NUCLEOTIDE SEQUENCE</scope>
    <source>
        <strain evidence="1">5116S-3</strain>
    </source>
</reference>
<dbReference type="AlphaFoldDB" id="A0A8T9QBF4"/>
<dbReference type="InterPro" id="IPR026341">
    <property type="entry name" value="T9SS_type_B"/>
</dbReference>
<organism evidence="1 2">
    <name type="scientific">Hymenobacter cellulosilyticus</name>
    <dbReference type="NCBI Taxonomy" id="2932248"/>
    <lineage>
        <taxon>Bacteria</taxon>
        <taxon>Pseudomonadati</taxon>
        <taxon>Bacteroidota</taxon>
        <taxon>Cytophagia</taxon>
        <taxon>Cytophagales</taxon>
        <taxon>Hymenobacteraceae</taxon>
        <taxon>Hymenobacter</taxon>
    </lineage>
</organism>
<name>A0A8T9QBF4_9BACT</name>
<proteinExistence type="predicted"/>
<gene>
    <name evidence="1" type="ORF">MUN79_14005</name>
</gene>
<dbReference type="NCBIfam" id="TIGR04131">
    <property type="entry name" value="Bac_Flav_CTERM"/>
    <property type="match status" value="1"/>
</dbReference>
<accession>A0A8T9QBF4</accession>
<evidence type="ECO:0000313" key="1">
    <source>
        <dbReference type="EMBL" id="UOQ74876.1"/>
    </source>
</evidence>
<dbReference type="SUPFAM" id="SSF50965">
    <property type="entry name" value="Galactose oxidase, central domain"/>
    <property type="match status" value="1"/>
</dbReference>
<dbReference type="Pfam" id="PF13585">
    <property type="entry name" value="CHU_C"/>
    <property type="match status" value="1"/>
</dbReference>
<dbReference type="Proteomes" id="UP000831796">
    <property type="component" value="Chromosome"/>
</dbReference>
<dbReference type="EMBL" id="CP095046">
    <property type="protein sequence ID" value="UOQ74876.1"/>
    <property type="molecule type" value="Genomic_DNA"/>
</dbReference>
<dbReference type="KEGG" id="hcu:MUN79_14005"/>
<keyword evidence="2" id="KW-1185">Reference proteome</keyword>
<dbReference type="InterPro" id="IPR011043">
    <property type="entry name" value="Gal_Oxase/kelch_b-propeller"/>
</dbReference>